<evidence type="ECO:0000313" key="3">
    <source>
        <dbReference type="Proteomes" id="UP000780801"/>
    </source>
</evidence>
<comment type="caution">
    <text evidence="2">The sequence shown here is derived from an EMBL/GenBank/DDBJ whole genome shotgun (WGS) entry which is preliminary data.</text>
</comment>
<dbReference type="AlphaFoldDB" id="A0A9P6FLW2"/>
<sequence>MSFLEGSYPTLNEKLLSIFNCIRSHDLSLQTFIEAACHSDDEEVRRRVSIFGSRSGPGKILKLWMERFPDLNTDPNLKDISTSVLSETICAELNMLGSQSQFRCSTTEISLEEIERFSLKDIGALVTHHAPSFDELLRSLIRSDPNKRPEILLAVITSMIMYNRSERASSFQKIIGIHLFSARCPSSVVTLLQRMSISTSRHSVKRSLETLTKNAISQIKHVTNNPFGLLYDNINMANRKFDQRLDNKDMFESGVTATIIPGLDLGTPNTDCRTYSPLTAEDLALDSDEDEKHMSEIATFHLIDVLQRTFGPLPIDSTISPVRQLPAVKTPTHPLPIMMIDQSTLEGNLRILKHVMEVVADKPEEYFDFHDIIIMGDLLTVARVWGLQTALENDISRYKRMEWAIPVFQLFHTQMMLAQLILHTHSGKESVPGSLEYNKSLLGRNRISVDNLSFHDVDELLRHSFDAMVLRLWEVILDLDEGMTMERMLKTTEKDELNAFIHAKAKVMASTYLNSTAINRQSNSANINSSLFIRDMIYHIELAAAIKVGDVGRIEQILRWVTIMTQAGTTSNYGHELLNLQFGLRHEWTAERKEAIT</sequence>
<dbReference type="OrthoDB" id="2496395at2759"/>
<protein>
    <recommendedName>
        <fullName evidence="1">DUF6589 domain-containing protein</fullName>
    </recommendedName>
</protein>
<feature type="non-terminal residue" evidence="2">
    <location>
        <position position="597"/>
    </location>
</feature>
<accession>A0A9P6FLW2</accession>
<reference evidence="2" key="1">
    <citation type="journal article" date="2020" name="Fungal Divers.">
        <title>Resolving the Mortierellaceae phylogeny through synthesis of multi-gene phylogenetics and phylogenomics.</title>
        <authorList>
            <person name="Vandepol N."/>
            <person name="Liber J."/>
            <person name="Desiro A."/>
            <person name="Na H."/>
            <person name="Kennedy M."/>
            <person name="Barry K."/>
            <person name="Grigoriev I.V."/>
            <person name="Miller A.N."/>
            <person name="O'Donnell K."/>
            <person name="Stajich J.E."/>
            <person name="Bonito G."/>
        </authorList>
    </citation>
    <scope>NUCLEOTIDE SEQUENCE</scope>
    <source>
        <strain evidence="2">KOD1015</strain>
    </source>
</reference>
<dbReference type="Pfam" id="PF20231">
    <property type="entry name" value="DUF6589"/>
    <property type="match status" value="1"/>
</dbReference>
<name>A0A9P6FLW2_9FUNG</name>
<gene>
    <name evidence="2" type="ORF">BGW38_007323</name>
</gene>
<evidence type="ECO:0000313" key="2">
    <source>
        <dbReference type="EMBL" id="KAF9577456.1"/>
    </source>
</evidence>
<dbReference type="EMBL" id="JAABOA010004812">
    <property type="protein sequence ID" value="KAF9577456.1"/>
    <property type="molecule type" value="Genomic_DNA"/>
</dbReference>
<keyword evidence="3" id="KW-1185">Reference proteome</keyword>
<proteinExistence type="predicted"/>
<organism evidence="2 3">
    <name type="scientific">Lunasporangiospora selenospora</name>
    <dbReference type="NCBI Taxonomy" id="979761"/>
    <lineage>
        <taxon>Eukaryota</taxon>
        <taxon>Fungi</taxon>
        <taxon>Fungi incertae sedis</taxon>
        <taxon>Mucoromycota</taxon>
        <taxon>Mortierellomycotina</taxon>
        <taxon>Mortierellomycetes</taxon>
        <taxon>Mortierellales</taxon>
        <taxon>Mortierellaceae</taxon>
        <taxon>Lunasporangiospora</taxon>
    </lineage>
</organism>
<dbReference type="Proteomes" id="UP000780801">
    <property type="component" value="Unassembled WGS sequence"/>
</dbReference>
<evidence type="ECO:0000259" key="1">
    <source>
        <dbReference type="Pfam" id="PF20231"/>
    </source>
</evidence>
<dbReference type="InterPro" id="IPR046496">
    <property type="entry name" value="DUF6589"/>
</dbReference>
<feature type="domain" description="DUF6589" evidence="1">
    <location>
        <begin position="276"/>
        <end position="596"/>
    </location>
</feature>